<dbReference type="InterPro" id="IPR020846">
    <property type="entry name" value="MFS_dom"/>
</dbReference>
<feature type="region of interest" description="Disordered" evidence="6">
    <location>
        <begin position="545"/>
        <end position="567"/>
    </location>
</feature>
<keyword evidence="4 7" id="KW-1133">Transmembrane helix</keyword>
<accession>W9YPL4</accession>
<dbReference type="CDD" id="cd17502">
    <property type="entry name" value="MFS_Azr1_MDR_like"/>
    <property type="match status" value="1"/>
</dbReference>
<dbReference type="GO" id="GO:0005886">
    <property type="term" value="C:plasma membrane"/>
    <property type="evidence" value="ECO:0007669"/>
    <property type="project" value="TreeGrafter"/>
</dbReference>
<comment type="subcellular location">
    <subcellularLocation>
        <location evidence="1">Membrane</location>
        <topology evidence="1">Multi-pass membrane protein</topology>
    </subcellularLocation>
</comment>
<reference evidence="9 10" key="1">
    <citation type="submission" date="2013-03" db="EMBL/GenBank/DDBJ databases">
        <title>The Genome Sequence of Capronia epimyces CBS 606.96.</title>
        <authorList>
            <consortium name="The Broad Institute Genomics Platform"/>
            <person name="Cuomo C."/>
            <person name="de Hoog S."/>
            <person name="Gorbushina A."/>
            <person name="Walker B."/>
            <person name="Young S.K."/>
            <person name="Zeng Q."/>
            <person name="Gargeya S."/>
            <person name="Fitzgerald M."/>
            <person name="Haas B."/>
            <person name="Abouelleil A."/>
            <person name="Allen A.W."/>
            <person name="Alvarado L."/>
            <person name="Arachchi H.M."/>
            <person name="Berlin A.M."/>
            <person name="Chapman S.B."/>
            <person name="Gainer-Dewar J."/>
            <person name="Goldberg J."/>
            <person name="Griggs A."/>
            <person name="Gujja S."/>
            <person name="Hansen M."/>
            <person name="Howarth C."/>
            <person name="Imamovic A."/>
            <person name="Ireland A."/>
            <person name="Larimer J."/>
            <person name="McCowan C."/>
            <person name="Murphy C."/>
            <person name="Pearson M."/>
            <person name="Poon T.W."/>
            <person name="Priest M."/>
            <person name="Roberts A."/>
            <person name="Saif S."/>
            <person name="Shea T."/>
            <person name="Sisk P."/>
            <person name="Sykes S."/>
            <person name="Wortman J."/>
            <person name="Nusbaum C."/>
            <person name="Birren B."/>
        </authorList>
    </citation>
    <scope>NUCLEOTIDE SEQUENCE [LARGE SCALE GENOMIC DNA]</scope>
    <source>
        <strain evidence="9 10">CBS 606.96</strain>
    </source>
</reference>
<evidence type="ECO:0000313" key="10">
    <source>
        <dbReference type="Proteomes" id="UP000019478"/>
    </source>
</evidence>
<dbReference type="InterPro" id="IPR011701">
    <property type="entry name" value="MFS"/>
</dbReference>
<evidence type="ECO:0000259" key="8">
    <source>
        <dbReference type="PROSITE" id="PS50850"/>
    </source>
</evidence>
<feature type="transmembrane region" description="Helical" evidence="7">
    <location>
        <begin position="516"/>
        <end position="536"/>
    </location>
</feature>
<dbReference type="GeneID" id="19168994"/>
<proteinExistence type="inferred from homology"/>
<keyword evidence="5 7" id="KW-0472">Membrane</keyword>
<sequence length="567" mass="61038">METYSEPTHSDPSTSEQMAMASSSPPSTDADLEDKTKSPKTDNVEVVTGARLLLMLASLSLACFLILLDTSIVSTAIPKITDHFHSLPDVGWYGSAYQLGSSVLQPLTGKIYNHFSLKWTFIAFFAIFELGSAICGAAQSSAMLIVGRAVSGVGASALINGAFTIVSSSVPLEKQPRNAVAQLGVAIGPLVGGAFTHGYTWRWCFYINLPLGALVAFPLILMHIPEQVPKESPGSALRKVHHHLDLVGFALFAPAVIQLLLALQFGGNQFAWNSSQVIGLFCGAGATFIVWLVWNYHKGDDGLLPVPTIRRRAVWMSGLNYTFLMSTLFGASYFLPIYFQAVKGVNAIMSGVYLLATILPQLVGAVLSGTLISKIGYIPPISIFAATLTSIGSGLYAMLQPGTSTAKWVGYQVLTGFGRGTGFTTPVTAVQHAVSKTELSSALAFIVWCQYIGPAIFLSLYNTIFDTSLRPQLREHAPNTNANAIIMAGATEFRRIVHAQDLPGVLVAFSNSLDRVFYLVAAAGVVAWFAAWGMGWKDIRKTKEESPADSTANIDEEKDQHDTDNRV</sequence>
<evidence type="ECO:0000256" key="4">
    <source>
        <dbReference type="ARBA" id="ARBA00022989"/>
    </source>
</evidence>
<protein>
    <recommendedName>
        <fullName evidence="8">Major facilitator superfamily (MFS) profile domain-containing protein</fullName>
    </recommendedName>
</protein>
<dbReference type="AlphaFoldDB" id="W9YPL4"/>
<feature type="compositionally biased region" description="Polar residues" evidence="6">
    <location>
        <begin position="1"/>
        <end position="27"/>
    </location>
</feature>
<feature type="region of interest" description="Disordered" evidence="6">
    <location>
        <begin position="1"/>
        <end position="40"/>
    </location>
</feature>
<dbReference type="Gene3D" id="1.20.1250.20">
    <property type="entry name" value="MFS general substrate transporter like domains"/>
    <property type="match status" value="1"/>
</dbReference>
<evidence type="ECO:0000256" key="3">
    <source>
        <dbReference type="ARBA" id="ARBA00022692"/>
    </source>
</evidence>
<comment type="similarity">
    <text evidence="2">Belongs to the major facilitator superfamily. TCR/Tet family.</text>
</comment>
<keyword evidence="3 7" id="KW-0812">Transmembrane</keyword>
<evidence type="ECO:0000313" key="9">
    <source>
        <dbReference type="EMBL" id="EXJ84209.1"/>
    </source>
</evidence>
<dbReference type="Gene3D" id="1.20.1720.10">
    <property type="entry name" value="Multidrug resistance protein D"/>
    <property type="match status" value="1"/>
</dbReference>
<evidence type="ECO:0000256" key="7">
    <source>
        <dbReference type="SAM" id="Phobius"/>
    </source>
</evidence>
<dbReference type="SUPFAM" id="SSF103473">
    <property type="entry name" value="MFS general substrate transporter"/>
    <property type="match status" value="1"/>
</dbReference>
<evidence type="ECO:0000256" key="6">
    <source>
        <dbReference type="SAM" id="MobiDB-lite"/>
    </source>
</evidence>
<feature type="transmembrane region" description="Helical" evidence="7">
    <location>
        <begin position="203"/>
        <end position="224"/>
    </location>
</feature>
<dbReference type="PROSITE" id="PS50850">
    <property type="entry name" value="MFS"/>
    <property type="match status" value="1"/>
</dbReference>
<feature type="transmembrane region" description="Helical" evidence="7">
    <location>
        <begin position="378"/>
        <end position="399"/>
    </location>
</feature>
<dbReference type="RefSeq" id="XP_007733194.1">
    <property type="nucleotide sequence ID" value="XM_007735004.1"/>
</dbReference>
<evidence type="ECO:0000256" key="5">
    <source>
        <dbReference type="ARBA" id="ARBA00023136"/>
    </source>
</evidence>
<keyword evidence="10" id="KW-1185">Reference proteome</keyword>
<dbReference type="Proteomes" id="UP000019478">
    <property type="component" value="Unassembled WGS sequence"/>
</dbReference>
<feature type="transmembrane region" description="Helical" evidence="7">
    <location>
        <begin position="442"/>
        <end position="461"/>
    </location>
</feature>
<dbReference type="eggNOG" id="KOG0254">
    <property type="taxonomic scope" value="Eukaryota"/>
</dbReference>
<name>W9YPL4_9EURO</name>
<gene>
    <name evidence="9" type="ORF">A1O3_04876</name>
</gene>
<feature type="transmembrane region" description="Helical" evidence="7">
    <location>
        <begin position="145"/>
        <end position="167"/>
    </location>
</feature>
<dbReference type="Pfam" id="PF07690">
    <property type="entry name" value="MFS_1"/>
    <property type="match status" value="1"/>
</dbReference>
<feature type="domain" description="Major facilitator superfamily (MFS) profile" evidence="8">
    <location>
        <begin position="55"/>
        <end position="539"/>
    </location>
</feature>
<dbReference type="EMBL" id="AMGY01000004">
    <property type="protein sequence ID" value="EXJ84209.1"/>
    <property type="molecule type" value="Genomic_DNA"/>
</dbReference>
<feature type="transmembrane region" description="Helical" evidence="7">
    <location>
        <begin position="351"/>
        <end position="372"/>
    </location>
</feature>
<dbReference type="InterPro" id="IPR036259">
    <property type="entry name" value="MFS_trans_sf"/>
</dbReference>
<dbReference type="PANTHER" id="PTHR23501:SF193">
    <property type="entry name" value="MULTIDRUG TRANSPORTER, PUTATIVE (AFU_ORTHOLOGUE AFUA_8G00940)-RELATED"/>
    <property type="match status" value="1"/>
</dbReference>
<dbReference type="HOGENOM" id="CLU_000960_22_1_1"/>
<dbReference type="GO" id="GO:0022857">
    <property type="term" value="F:transmembrane transporter activity"/>
    <property type="evidence" value="ECO:0007669"/>
    <property type="project" value="InterPro"/>
</dbReference>
<comment type="caution">
    <text evidence="9">The sequence shown here is derived from an EMBL/GenBank/DDBJ whole genome shotgun (WGS) entry which is preliminary data.</text>
</comment>
<dbReference type="PANTHER" id="PTHR23501">
    <property type="entry name" value="MAJOR FACILITATOR SUPERFAMILY"/>
    <property type="match status" value="1"/>
</dbReference>
<feature type="transmembrane region" description="Helical" evidence="7">
    <location>
        <begin position="119"/>
        <end position="138"/>
    </location>
</feature>
<feature type="transmembrane region" description="Helical" evidence="7">
    <location>
        <begin position="244"/>
        <end position="265"/>
    </location>
</feature>
<evidence type="ECO:0000256" key="1">
    <source>
        <dbReference type="ARBA" id="ARBA00004141"/>
    </source>
</evidence>
<feature type="transmembrane region" description="Helical" evidence="7">
    <location>
        <begin position="314"/>
        <end position="339"/>
    </location>
</feature>
<feature type="transmembrane region" description="Helical" evidence="7">
    <location>
        <begin position="277"/>
        <end position="294"/>
    </location>
</feature>
<organism evidence="9 10">
    <name type="scientific">Capronia epimyces CBS 606.96</name>
    <dbReference type="NCBI Taxonomy" id="1182542"/>
    <lineage>
        <taxon>Eukaryota</taxon>
        <taxon>Fungi</taxon>
        <taxon>Dikarya</taxon>
        <taxon>Ascomycota</taxon>
        <taxon>Pezizomycotina</taxon>
        <taxon>Eurotiomycetes</taxon>
        <taxon>Chaetothyriomycetidae</taxon>
        <taxon>Chaetothyriales</taxon>
        <taxon>Herpotrichiellaceae</taxon>
        <taxon>Capronia</taxon>
    </lineage>
</organism>
<evidence type="ECO:0000256" key="2">
    <source>
        <dbReference type="ARBA" id="ARBA00007520"/>
    </source>
</evidence>
<dbReference type="OrthoDB" id="10021397at2759"/>
<feature type="compositionally biased region" description="Basic and acidic residues" evidence="6">
    <location>
        <begin position="558"/>
        <end position="567"/>
    </location>
</feature>
<feature type="transmembrane region" description="Helical" evidence="7">
    <location>
        <begin position="52"/>
        <end position="77"/>
    </location>
</feature>